<organism evidence="1 2">
    <name type="scientific">Nitzschia inconspicua</name>
    <dbReference type="NCBI Taxonomy" id="303405"/>
    <lineage>
        <taxon>Eukaryota</taxon>
        <taxon>Sar</taxon>
        <taxon>Stramenopiles</taxon>
        <taxon>Ochrophyta</taxon>
        <taxon>Bacillariophyta</taxon>
        <taxon>Bacillariophyceae</taxon>
        <taxon>Bacillariophycidae</taxon>
        <taxon>Bacillariales</taxon>
        <taxon>Bacillariaceae</taxon>
        <taxon>Nitzschia</taxon>
    </lineage>
</organism>
<dbReference type="PANTHER" id="PTHR45458">
    <property type="entry name" value="SHORT-CHAIN DEHYDROGENASE/REDUCTASE SDR"/>
    <property type="match status" value="1"/>
</dbReference>
<dbReference type="InterPro" id="IPR002347">
    <property type="entry name" value="SDR_fam"/>
</dbReference>
<evidence type="ECO:0000313" key="2">
    <source>
        <dbReference type="Proteomes" id="UP000693970"/>
    </source>
</evidence>
<sequence length="215" mass="23661">MSKTVLITGGNRGLGLALVECFAAQEDWKVIATARRMDSLPSVADEKLELDLASHESFNPKDQKQTPGYFDSTFYCKDFSAANVNESMMINALHPMEMTGRLMPILTKDATVLAISSWLGSISSKKVPGHYGYAGSKALMNMCIKGLSLEFANDKETTRTAVTINPGWMKTDMGGSNAHITPEQVAERILKMVEDGFIQSANGMFINTDRTEHLW</sequence>
<dbReference type="OrthoDB" id="68267at2759"/>
<evidence type="ECO:0000313" key="1">
    <source>
        <dbReference type="EMBL" id="KAG7351946.1"/>
    </source>
</evidence>
<keyword evidence="2" id="KW-1185">Reference proteome</keyword>
<proteinExistence type="predicted"/>
<protein>
    <submittedName>
        <fullName evidence="1">Short-chain dehydrogenase/reductase SDR</fullName>
    </submittedName>
</protein>
<dbReference type="Proteomes" id="UP000693970">
    <property type="component" value="Unassembled WGS sequence"/>
</dbReference>
<dbReference type="Pfam" id="PF00106">
    <property type="entry name" value="adh_short"/>
    <property type="match status" value="1"/>
</dbReference>
<accession>A0A9K3KZD2</accession>
<dbReference type="AlphaFoldDB" id="A0A9K3KZD2"/>
<dbReference type="InterPro" id="IPR052184">
    <property type="entry name" value="SDR_enzymes"/>
</dbReference>
<name>A0A9K3KZD2_9STRA</name>
<reference evidence="1" key="1">
    <citation type="journal article" date="2021" name="Sci. Rep.">
        <title>Diploid genomic architecture of Nitzschia inconspicua, an elite biomass production diatom.</title>
        <authorList>
            <person name="Oliver A."/>
            <person name="Podell S."/>
            <person name="Pinowska A."/>
            <person name="Traller J.C."/>
            <person name="Smith S.R."/>
            <person name="McClure R."/>
            <person name="Beliaev A."/>
            <person name="Bohutskyi P."/>
            <person name="Hill E.A."/>
            <person name="Rabines A."/>
            <person name="Zheng H."/>
            <person name="Allen L.Z."/>
            <person name="Kuo A."/>
            <person name="Grigoriev I.V."/>
            <person name="Allen A.E."/>
            <person name="Hazlebeck D."/>
            <person name="Allen E.E."/>
        </authorList>
    </citation>
    <scope>NUCLEOTIDE SEQUENCE</scope>
    <source>
        <strain evidence="1">Hildebrandi</strain>
    </source>
</reference>
<comment type="caution">
    <text evidence="1">The sequence shown here is derived from an EMBL/GenBank/DDBJ whole genome shotgun (WGS) entry which is preliminary data.</text>
</comment>
<dbReference type="EMBL" id="JAGRRH010000017">
    <property type="protein sequence ID" value="KAG7351946.1"/>
    <property type="molecule type" value="Genomic_DNA"/>
</dbReference>
<dbReference type="PANTHER" id="PTHR45458:SF1">
    <property type="entry name" value="SHORT CHAIN DEHYDROGENASE"/>
    <property type="match status" value="1"/>
</dbReference>
<reference evidence="1" key="2">
    <citation type="submission" date="2021-04" db="EMBL/GenBank/DDBJ databases">
        <authorList>
            <person name="Podell S."/>
        </authorList>
    </citation>
    <scope>NUCLEOTIDE SEQUENCE</scope>
    <source>
        <strain evidence="1">Hildebrandi</strain>
    </source>
</reference>
<gene>
    <name evidence="1" type="ORF">IV203_007994</name>
</gene>
<dbReference type="GO" id="GO:0016616">
    <property type="term" value="F:oxidoreductase activity, acting on the CH-OH group of donors, NAD or NADP as acceptor"/>
    <property type="evidence" value="ECO:0007669"/>
    <property type="project" value="TreeGrafter"/>
</dbReference>